<evidence type="ECO:0000313" key="4">
    <source>
        <dbReference type="EMBL" id="KAF7824260.1"/>
    </source>
</evidence>
<dbReference type="Pfam" id="PF13456">
    <property type="entry name" value="RVT_3"/>
    <property type="match status" value="1"/>
</dbReference>
<dbReference type="InterPro" id="IPR005162">
    <property type="entry name" value="Retrotrans_gag_dom"/>
</dbReference>
<evidence type="ECO:0000313" key="5">
    <source>
        <dbReference type="Proteomes" id="UP000634136"/>
    </source>
</evidence>
<evidence type="ECO:0000256" key="1">
    <source>
        <dbReference type="SAM" id="MobiDB-lite"/>
    </source>
</evidence>
<keyword evidence="5" id="KW-1185">Reference proteome</keyword>
<feature type="domain" description="Retrotransposon gag" evidence="2">
    <location>
        <begin position="122"/>
        <end position="190"/>
    </location>
</feature>
<dbReference type="InterPro" id="IPR036397">
    <property type="entry name" value="RNaseH_sf"/>
</dbReference>
<dbReference type="InterPro" id="IPR002156">
    <property type="entry name" value="RNaseH_domain"/>
</dbReference>
<name>A0A834TPN5_9FABA</name>
<accession>A0A834TPN5</accession>
<evidence type="ECO:0000259" key="2">
    <source>
        <dbReference type="Pfam" id="PF03732"/>
    </source>
</evidence>
<reference evidence="4" key="1">
    <citation type="submission" date="2020-09" db="EMBL/GenBank/DDBJ databases">
        <title>Genome-Enabled Discovery of Anthraquinone Biosynthesis in Senna tora.</title>
        <authorList>
            <person name="Kang S.-H."/>
            <person name="Pandey R.P."/>
            <person name="Lee C.-M."/>
            <person name="Sim J.-S."/>
            <person name="Jeong J.-T."/>
            <person name="Choi B.-S."/>
            <person name="Jung M."/>
            <person name="Ginzburg D."/>
            <person name="Zhao K."/>
            <person name="Won S.Y."/>
            <person name="Oh T.-J."/>
            <person name="Yu Y."/>
            <person name="Kim N.-H."/>
            <person name="Lee O.R."/>
            <person name="Lee T.-H."/>
            <person name="Bashyal P."/>
            <person name="Kim T.-S."/>
            <person name="Lee W.-H."/>
            <person name="Kawkins C."/>
            <person name="Kim C.-K."/>
            <person name="Kim J.S."/>
            <person name="Ahn B.O."/>
            <person name="Rhee S.Y."/>
            <person name="Sohng J.K."/>
        </authorList>
    </citation>
    <scope>NUCLEOTIDE SEQUENCE</scope>
    <source>
        <tissue evidence="4">Leaf</tissue>
    </source>
</reference>
<feature type="region of interest" description="Disordered" evidence="1">
    <location>
        <begin position="183"/>
        <end position="219"/>
    </location>
</feature>
<sequence length="511" mass="57204">MVLALLEKQDELKKELRASNCKITDLKKVIAQKQDEKIPEKVNSEKSTSTPRGTKPRSKTGSRVKRERYPFTRKIMETKMSKLRTPALLGHYDGKTDPVAHVNSFKAAMTYAGASDEVRCRAFPSILKGDAQFWFLDLASGSISSFKQLTKKFTKYFAISRTIKRTSHCLKNIIQGESEPLKDFLDRNDRTDDRDNNRKDWPNRDHRRDEAPRENHQRNVVGTINVIAGGIANGTEITEPKGGSPKKDKQLACPSNVMTAEIVDMREETSLQCPSLEGDLEEIVLKDNDLAKTTRVGAEIEPGLKRKMLELLKKNVDIFSWSLVDMLGIDRNVICHELPTDGRPSVRQKKRTFEAERQRAIKEEVDRLLNAGFIREVQYPECRKGSGMGVTILTPEGVAIDQALQLNFKTTNNQVEYEALIAGLNLASELGATNLVVSSDSHLVVGQLNGSFEIKEPTIAKKIFSALVLPNDPADIHGGNAILPNLRQGLYGTDRSRNGFGERGHLRKKAE</sequence>
<dbReference type="OrthoDB" id="1928766at2759"/>
<dbReference type="GO" id="GO:0004523">
    <property type="term" value="F:RNA-DNA hybrid ribonuclease activity"/>
    <property type="evidence" value="ECO:0007669"/>
    <property type="project" value="InterPro"/>
</dbReference>
<dbReference type="Gene3D" id="3.30.420.10">
    <property type="entry name" value="Ribonuclease H-like superfamily/Ribonuclease H"/>
    <property type="match status" value="1"/>
</dbReference>
<dbReference type="PANTHER" id="PTHR33223">
    <property type="entry name" value="CCHC-TYPE DOMAIN-CONTAINING PROTEIN"/>
    <property type="match status" value="1"/>
</dbReference>
<gene>
    <name evidence="4" type="ORF">G2W53_022404</name>
</gene>
<evidence type="ECO:0000259" key="3">
    <source>
        <dbReference type="Pfam" id="PF13456"/>
    </source>
</evidence>
<dbReference type="Proteomes" id="UP000634136">
    <property type="component" value="Unassembled WGS sequence"/>
</dbReference>
<protein>
    <submittedName>
        <fullName evidence="4">Serine/arginine-rich SC35-like splicing factor</fullName>
    </submittedName>
</protein>
<feature type="compositionally biased region" description="Basic and acidic residues" evidence="1">
    <location>
        <begin position="183"/>
        <end position="217"/>
    </location>
</feature>
<dbReference type="PANTHER" id="PTHR33223:SF10">
    <property type="entry name" value="AMINOTRANSFERASE-LIKE PLANT MOBILE DOMAIN-CONTAINING PROTEIN"/>
    <property type="match status" value="1"/>
</dbReference>
<dbReference type="InterPro" id="IPR012337">
    <property type="entry name" value="RNaseH-like_sf"/>
</dbReference>
<dbReference type="GO" id="GO:0003676">
    <property type="term" value="F:nucleic acid binding"/>
    <property type="evidence" value="ECO:0007669"/>
    <property type="project" value="InterPro"/>
</dbReference>
<feature type="compositionally biased region" description="Basic residues" evidence="1">
    <location>
        <begin position="54"/>
        <end position="66"/>
    </location>
</feature>
<proteinExistence type="predicted"/>
<dbReference type="AlphaFoldDB" id="A0A834TPN5"/>
<comment type="caution">
    <text evidence="4">The sequence shown here is derived from an EMBL/GenBank/DDBJ whole genome shotgun (WGS) entry which is preliminary data.</text>
</comment>
<feature type="compositionally biased region" description="Basic and acidic residues" evidence="1">
    <location>
        <begin position="34"/>
        <end position="44"/>
    </location>
</feature>
<dbReference type="EMBL" id="JAAIUW010000007">
    <property type="protein sequence ID" value="KAF7824260.1"/>
    <property type="molecule type" value="Genomic_DNA"/>
</dbReference>
<feature type="domain" description="RNase H type-1" evidence="3">
    <location>
        <begin position="384"/>
        <end position="460"/>
    </location>
</feature>
<dbReference type="Pfam" id="PF03732">
    <property type="entry name" value="Retrotrans_gag"/>
    <property type="match status" value="1"/>
</dbReference>
<dbReference type="SUPFAM" id="SSF53098">
    <property type="entry name" value="Ribonuclease H-like"/>
    <property type="match status" value="1"/>
</dbReference>
<feature type="region of interest" description="Disordered" evidence="1">
    <location>
        <begin position="34"/>
        <end position="68"/>
    </location>
</feature>
<organism evidence="4 5">
    <name type="scientific">Senna tora</name>
    <dbReference type="NCBI Taxonomy" id="362788"/>
    <lineage>
        <taxon>Eukaryota</taxon>
        <taxon>Viridiplantae</taxon>
        <taxon>Streptophyta</taxon>
        <taxon>Embryophyta</taxon>
        <taxon>Tracheophyta</taxon>
        <taxon>Spermatophyta</taxon>
        <taxon>Magnoliopsida</taxon>
        <taxon>eudicotyledons</taxon>
        <taxon>Gunneridae</taxon>
        <taxon>Pentapetalae</taxon>
        <taxon>rosids</taxon>
        <taxon>fabids</taxon>
        <taxon>Fabales</taxon>
        <taxon>Fabaceae</taxon>
        <taxon>Caesalpinioideae</taxon>
        <taxon>Cassia clade</taxon>
        <taxon>Senna</taxon>
    </lineage>
</organism>